<dbReference type="Proteomes" id="UP000197138">
    <property type="component" value="Unassembled WGS sequence"/>
</dbReference>
<dbReference type="EMBL" id="MTKT01001080">
    <property type="protein sequence ID" value="OWM86806.1"/>
    <property type="molecule type" value="Genomic_DNA"/>
</dbReference>
<evidence type="ECO:0000256" key="1">
    <source>
        <dbReference type="SAM" id="Phobius"/>
    </source>
</evidence>
<keyword evidence="1" id="KW-0472">Membrane</keyword>
<dbReference type="EMBL" id="PGOL01006174">
    <property type="protein sequence ID" value="PKI34003.1"/>
    <property type="molecule type" value="Genomic_DNA"/>
</dbReference>
<evidence type="ECO:0000313" key="4">
    <source>
        <dbReference type="Proteomes" id="UP000197138"/>
    </source>
</evidence>
<reference evidence="3 5" key="3">
    <citation type="submission" date="2017-11" db="EMBL/GenBank/DDBJ databases">
        <title>De-novo sequencing of pomegranate (Punica granatum L.) genome.</title>
        <authorList>
            <person name="Akparov Z."/>
            <person name="Amiraslanov A."/>
            <person name="Hajiyeva S."/>
            <person name="Abbasov M."/>
            <person name="Kaur K."/>
            <person name="Hamwieh A."/>
            <person name="Solovyev V."/>
            <person name="Salamov A."/>
            <person name="Braich B."/>
            <person name="Kosarev P."/>
            <person name="Mahmoud A."/>
            <person name="Hajiyev E."/>
            <person name="Babayeva S."/>
            <person name="Izzatullayeva V."/>
            <person name="Mammadov A."/>
            <person name="Mammadov A."/>
            <person name="Sharifova S."/>
            <person name="Ojaghi J."/>
            <person name="Eynullazada K."/>
            <person name="Bayramov B."/>
            <person name="Abdulazimova A."/>
            <person name="Shahmuradov I."/>
        </authorList>
    </citation>
    <scope>NUCLEOTIDE SEQUENCE [LARGE SCALE GENOMIC DNA]</scope>
    <source>
        <strain evidence="3">AG2017</strain>
        <strain evidence="5">cv. AG2017</strain>
        <tissue evidence="3">Leaf</tissue>
    </source>
</reference>
<gene>
    <name evidence="2" type="ORF">CDL15_Pgr015842</name>
    <name evidence="3" type="ORF">CRG98_045621</name>
</gene>
<sequence>MARETEWGRAAAGDAEKARMATAATMGRALYNTPTALGVGALVLLTAGGYYMFYGDKRNRNQVNVSQGTGTTSATG</sequence>
<accession>A0A218XQ76</accession>
<dbReference type="Proteomes" id="UP000233551">
    <property type="component" value="Unassembled WGS sequence"/>
</dbReference>
<proteinExistence type="predicted"/>
<dbReference type="AlphaFoldDB" id="A0A218XQ76"/>
<evidence type="ECO:0000313" key="5">
    <source>
        <dbReference type="Proteomes" id="UP000233551"/>
    </source>
</evidence>
<comment type="caution">
    <text evidence="2">The sequence shown here is derived from an EMBL/GenBank/DDBJ whole genome shotgun (WGS) entry which is preliminary data.</text>
</comment>
<keyword evidence="1" id="KW-0812">Transmembrane</keyword>
<protein>
    <submittedName>
        <fullName evidence="2">Uncharacterized protein</fullName>
    </submittedName>
</protein>
<reference evidence="2" key="2">
    <citation type="submission" date="2017-06" db="EMBL/GenBank/DDBJ databases">
        <title>The pomegranate genome and the genomics of punicalagin biosynthesis.</title>
        <authorList>
            <person name="Xu C."/>
        </authorList>
    </citation>
    <scope>NUCLEOTIDE SEQUENCE [LARGE SCALE GENOMIC DNA]</scope>
    <source>
        <tissue evidence="2">Fresh leaf</tissue>
    </source>
</reference>
<reference evidence="4" key="1">
    <citation type="journal article" date="2017" name="Plant J.">
        <title>The pomegranate (Punica granatum L.) genome and the genomics of punicalagin biosynthesis.</title>
        <authorList>
            <person name="Qin G."/>
            <person name="Xu C."/>
            <person name="Ming R."/>
            <person name="Tang H."/>
            <person name="Guyot R."/>
            <person name="Kramer E.M."/>
            <person name="Hu Y."/>
            <person name="Yi X."/>
            <person name="Qi Y."/>
            <person name="Xu X."/>
            <person name="Gao Z."/>
            <person name="Pan H."/>
            <person name="Jian J."/>
            <person name="Tian Y."/>
            <person name="Yue Z."/>
            <person name="Xu Y."/>
        </authorList>
    </citation>
    <scope>NUCLEOTIDE SEQUENCE [LARGE SCALE GENOMIC DNA]</scope>
    <source>
        <strain evidence="4">cv. Dabenzi</strain>
    </source>
</reference>
<organism evidence="2 4">
    <name type="scientific">Punica granatum</name>
    <name type="common">Pomegranate</name>
    <dbReference type="NCBI Taxonomy" id="22663"/>
    <lineage>
        <taxon>Eukaryota</taxon>
        <taxon>Viridiplantae</taxon>
        <taxon>Streptophyta</taxon>
        <taxon>Embryophyta</taxon>
        <taxon>Tracheophyta</taxon>
        <taxon>Spermatophyta</taxon>
        <taxon>Magnoliopsida</taxon>
        <taxon>eudicotyledons</taxon>
        <taxon>Gunneridae</taxon>
        <taxon>Pentapetalae</taxon>
        <taxon>rosids</taxon>
        <taxon>malvids</taxon>
        <taxon>Myrtales</taxon>
        <taxon>Lythraceae</taxon>
        <taxon>Punica</taxon>
    </lineage>
</organism>
<evidence type="ECO:0000313" key="3">
    <source>
        <dbReference type="EMBL" id="PKI34003.1"/>
    </source>
</evidence>
<feature type="transmembrane region" description="Helical" evidence="1">
    <location>
        <begin position="35"/>
        <end position="53"/>
    </location>
</feature>
<keyword evidence="1" id="KW-1133">Transmembrane helix</keyword>
<keyword evidence="5" id="KW-1185">Reference proteome</keyword>
<evidence type="ECO:0000313" key="2">
    <source>
        <dbReference type="EMBL" id="OWM86806.1"/>
    </source>
</evidence>
<name>A0A218XQ76_PUNGR</name>